<evidence type="ECO:0000256" key="2">
    <source>
        <dbReference type="ARBA" id="ARBA00022475"/>
    </source>
</evidence>
<dbReference type="InterPro" id="IPR003760">
    <property type="entry name" value="PnrA-like"/>
</dbReference>
<dbReference type="EMBL" id="QKZQ01000024">
    <property type="protein sequence ID" value="PZX36990.1"/>
    <property type="molecule type" value="Genomic_DNA"/>
</dbReference>
<comment type="caution">
    <text evidence="7">The sequence shown here is derived from an EMBL/GenBank/DDBJ whole genome shotgun (WGS) entry which is preliminary data.</text>
</comment>
<dbReference type="Pfam" id="PF02608">
    <property type="entry name" value="Bmp"/>
    <property type="match status" value="1"/>
</dbReference>
<gene>
    <name evidence="7" type="ORF">LY56_03285</name>
</gene>
<evidence type="ECO:0000313" key="7">
    <source>
        <dbReference type="EMBL" id="PZX36990.1"/>
    </source>
</evidence>
<reference evidence="7 8" key="1">
    <citation type="submission" date="2018-06" db="EMBL/GenBank/DDBJ databases">
        <title>Genomic Encyclopedia of Archaeal and Bacterial Type Strains, Phase II (KMG-II): from individual species to whole genera.</title>
        <authorList>
            <person name="Goeker M."/>
        </authorList>
    </citation>
    <scope>NUCLEOTIDE SEQUENCE [LARGE SCALE GENOMIC DNA]</scope>
    <source>
        <strain evidence="7 8">DSM 13087</strain>
    </source>
</reference>
<evidence type="ECO:0000313" key="8">
    <source>
        <dbReference type="Proteomes" id="UP000249364"/>
    </source>
</evidence>
<dbReference type="PANTHER" id="PTHR34296">
    <property type="entry name" value="TRANSCRIPTIONAL ACTIVATOR PROTEIN MED"/>
    <property type="match status" value="1"/>
</dbReference>
<keyword evidence="4" id="KW-0472">Membrane</keyword>
<keyword evidence="5" id="KW-0449">Lipoprotein</keyword>
<proteinExistence type="predicted"/>
<dbReference type="RefSeq" id="WP_071470126.1">
    <property type="nucleotide sequence ID" value="NZ_MEHT01000024.1"/>
</dbReference>
<dbReference type="CDD" id="cd06304">
    <property type="entry name" value="PBP1_BmpA_Med_PnrA-like"/>
    <property type="match status" value="1"/>
</dbReference>
<dbReference type="STRING" id="121821.GCA_001870675_01357"/>
<protein>
    <submittedName>
        <fullName evidence="7">Basic membrane protein A</fullName>
    </submittedName>
</protein>
<name>A0A2W7PTF1_9RHOB</name>
<dbReference type="InterPro" id="IPR050957">
    <property type="entry name" value="BMP_lipoprotein"/>
</dbReference>
<evidence type="ECO:0000256" key="4">
    <source>
        <dbReference type="ARBA" id="ARBA00023136"/>
    </source>
</evidence>
<keyword evidence="8" id="KW-1185">Reference proteome</keyword>
<evidence type="ECO:0000256" key="1">
    <source>
        <dbReference type="ARBA" id="ARBA00004236"/>
    </source>
</evidence>
<feature type="domain" description="ABC transporter substrate-binding protein PnrA-like" evidence="6">
    <location>
        <begin position="2"/>
        <end position="255"/>
    </location>
</feature>
<dbReference type="Proteomes" id="UP000249364">
    <property type="component" value="Unassembled WGS sequence"/>
</dbReference>
<accession>A0A2W7PTF1</accession>
<dbReference type="PANTHER" id="PTHR34296:SF2">
    <property type="entry name" value="ABC TRANSPORTER GUANOSINE-BINDING PROTEIN NUPN"/>
    <property type="match status" value="1"/>
</dbReference>
<keyword evidence="3" id="KW-0732">Signal</keyword>
<evidence type="ECO:0000256" key="5">
    <source>
        <dbReference type="ARBA" id="ARBA00023288"/>
    </source>
</evidence>
<dbReference type="Gene3D" id="3.40.50.2300">
    <property type="match status" value="2"/>
</dbReference>
<organism evidence="7 8">
    <name type="scientific">Roseinatronobacter thiooxidans</name>
    <dbReference type="NCBI Taxonomy" id="121821"/>
    <lineage>
        <taxon>Bacteria</taxon>
        <taxon>Pseudomonadati</taxon>
        <taxon>Pseudomonadota</taxon>
        <taxon>Alphaproteobacteria</taxon>
        <taxon>Rhodobacterales</taxon>
        <taxon>Paracoccaceae</taxon>
        <taxon>Roseinatronobacter</taxon>
    </lineage>
</organism>
<evidence type="ECO:0000256" key="3">
    <source>
        <dbReference type="ARBA" id="ARBA00022729"/>
    </source>
</evidence>
<evidence type="ECO:0000259" key="6">
    <source>
        <dbReference type="Pfam" id="PF02608"/>
    </source>
</evidence>
<keyword evidence="2" id="KW-1003">Cell membrane</keyword>
<dbReference type="AlphaFoldDB" id="A0A2W7PTF1"/>
<sequence>MRIAVFFVGEVDDRGFNASALAGVVAARDQGLAELSVVRGVPYDQGVIRNALRETLSKAEGLIFVGGQGNLAVPEVAAEYRDHHFAIVQGAHLGRNLASYDVRQEDSAFLAGVLAARVSQTGAVAHLSGHRVKPGLKGRAAFVGGVHHVAPDMPVLTGFCGTQDDSNVTHQWASAQAGAGADVLFTMLNAARDGAIAACHETGMRQIGNALDWVKMIPDIFCASALAQIDRAVIRAITDMVAGHVPSRIVEMGLADRDDSVALSLHPDLEKGHRDAVSTVAAQIASRAITVPVAYDGPEFTLETGEASWTEHA</sequence>
<comment type="subcellular location">
    <subcellularLocation>
        <location evidence="1">Cell membrane</location>
    </subcellularLocation>
</comment>
<dbReference type="GO" id="GO:0005886">
    <property type="term" value="C:plasma membrane"/>
    <property type="evidence" value="ECO:0007669"/>
    <property type="project" value="UniProtKB-SubCell"/>
</dbReference>